<feature type="compositionally biased region" description="Low complexity" evidence="9">
    <location>
        <begin position="1"/>
        <end position="19"/>
    </location>
</feature>
<dbReference type="PANTHER" id="PTHR43848">
    <property type="entry name" value="PUTRESCINE TRANSPORT SYSTEM PERMEASE PROTEIN POTI"/>
    <property type="match status" value="1"/>
</dbReference>
<evidence type="ECO:0000313" key="11">
    <source>
        <dbReference type="EMBL" id="SFV22053.1"/>
    </source>
</evidence>
<dbReference type="SUPFAM" id="SSF161098">
    <property type="entry name" value="MetI-like"/>
    <property type="match status" value="1"/>
</dbReference>
<dbReference type="AlphaFoldDB" id="A0A1I7MJE4"/>
<dbReference type="GO" id="GO:0055085">
    <property type="term" value="P:transmembrane transport"/>
    <property type="evidence" value="ECO:0007669"/>
    <property type="project" value="InterPro"/>
</dbReference>
<evidence type="ECO:0000256" key="7">
    <source>
        <dbReference type="ARBA" id="ARBA00023136"/>
    </source>
</evidence>
<feature type="region of interest" description="Disordered" evidence="9">
    <location>
        <begin position="1"/>
        <end position="21"/>
    </location>
</feature>
<dbReference type="CDD" id="cd06261">
    <property type="entry name" value="TM_PBP2"/>
    <property type="match status" value="1"/>
</dbReference>
<evidence type="ECO:0000256" key="5">
    <source>
        <dbReference type="ARBA" id="ARBA00022692"/>
    </source>
</evidence>
<feature type="domain" description="ABC transmembrane type-1" evidence="10">
    <location>
        <begin position="89"/>
        <end position="279"/>
    </location>
</feature>
<evidence type="ECO:0000256" key="6">
    <source>
        <dbReference type="ARBA" id="ARBA00022989"/>
    </source>
</evidence>
<feature type="transmembrane region" description="Helical" evidence="8">
    <location>
        <begin position="155"/>
        <end position="176"/>
    </location>
</feature>
<proteinExistence type="inferred from homology"/>
<evidence type="ECO:0000256" key="3">
    <source>
        <dbReference type="ARBA" id="ARBA00022448"/>
    </source>
</evidence>
<organism evidence="11 12">
    <name type="scientific">Micrococcus terreus</name>
    <dbReference type="NCBI Taxonomy" id="574650"/>
    <lineage>
        <taxon>Bacteria</taxon>
        <taxon>Bacillati</taxon>
        <taxon>Actinomycetota</taxon>
        <taxon>Actinomycetes</taxon>
        <taxon>Micrococcales</taxon>
        <taxon>Micrococcaceae</taxon>
        <taxon>Micrococcus</taxon>
    </lineage>
</organism>
<evidence type="ECO:0000256" key="8">
    <source>
        <dbReference type="RuleBase" id="RU363032"/>
    </source>
</evidence>
<dbReference type="InterPro" id="IPR035906">
    <property type="entry name" value="MetI-like_sf"/>
</dbReference>
<comment type="subcellular location">
    <subcellularLocation>
        <location evidence="1 8">Cell membrane</location>
        <topology evidence="1 8">Multi-pass membrane protein</topology>
    </subcellularLocation>
</comment>
<reference evidence="11 12" key="1">
    <citation type="submission" date="2016-10" db="EMBL/GenBank/DDBJ databases">
        <authorList>
            <person name="de Groot N.N."/>
        </authorList>
    </citation>
    <scope>NUCLEOTIDE SEQUENCE [LARGE SCALE GENOMIC DNA]</scope>
    <source>
        <strain evidence="11 12">CGMCC 1.7054</strain>
    </source>
</reference>
<accession>A0A1I7MJE4</accession>
<keyword evidence="7 8" id="KW-0472">Membrane</keyword>
<feature type="transmembrane region" description="Helical" evidence="8">
    <location>
        <begin position="127"/>
        <end position="149"/>
    </location>
</feature>
<dbReference type="PANTHER" id="PTHR43848:SF2">
    <property type="entry name" value="PUTRESCINE TRANSPORT SYSTEM PERMEASE PROTEIN POTI"/>
    <property type="match status" value="1"/>
</dbReference>
<evidence type="ECO:0000256" key="9">
    <source>
        <dbReference type="SAM" id="MobiDB-lite"/>
    </source>
</evidence>
<name>A0A1I7MJE4_9MICC</name>
<evidence type="ECO:0000256" key="2">
    <source>
        <dbReference type="ARBA" id="ARBA00007069"/>
    </source>
</evidence>
<evidence type="ECO:0000313" key="12">
    <source>
        <dbReference type="Proteomes" id="UP000198881"/>
    </source>
</evidence>
<keyword evidence="5 8" id="KW-0812">Transmembrane</keyword>
<dbReference type="STRING" id="574650.SAMN04487966_103177"/>
<comment type="similarity">
    <text evidence="2">Belongs to the binding-protein-dependent transport system permease family. CysTW subfamily.</text>
</comment>
<dbReference type="EMBL" id="FPCG01000003">
    <property type="protein sequence ID" value="SFV22053.1"/>
    <property type="molecule type" value="Genomic_DNA"/>
</dbReference>
<gene>
    <name evidence="11" type="ORF">SAMN04487966_103177</name>
</gene>
<dbReference type="Gene3D" id="1.10.3720.10">
    <property type="entry name" value="MetI-like"/>
    <property type="match status" value="1"/>
</dbReference>
<evidence type="ECO:0000259" key="10">
    <source>
        <dbReference type="PROSITE" id="PS50928"/>
    </source>
</evidence>
<sequence length="291" mass="31967">MSSQTRQRSQTSPSTSVRPDSGGARFGRILGRWAIPVLGGLAFVYLLVPIVYIFVFSFNQPARTNLTWRGFTWENWQNPCGAPGVCESVQRSLQIGLTATAIALVLGTLLAYGLARYAFRFRDAAGFLIFLPLATPEVVLGASLLALFLNVGMQLGFWSVVLAHVMFCMSFVVVTIRSRVATLDPRLEEAGRDLYGSPFQVFLRVTLPQLVPGILAAGLLSFAMSFDDFIITNFNSGTLETFPKFVYVAAARGIPAEANVIGSAMFLIALLVVVVMQIVSWQRRRRLMSAR</sequence>
<evidence type="ECO:0000256" key="4">
    <source>
        <dbReference type="ARBA" id="ARBA00022475"/>
    </source>
</evidence>
<keyword evidence="12" id="KW-1185">Reference proteome</keyword>
<feature type="transmembrane region" description="Helical" evidence="8">
    <location>
        <begin position="260"/>
        <end position="281"/>
    </location>
</feature>
<feature type="transmembrane region" description="Helical" evidence="8">
    <location>
        <begin position="201"/>
        <end position="226"/>
    </location>
</feature>
<keyword evidence="6 8" id="KW-1133">Transmembrane helix</keyword>
<dbReference type="InterPro" id="IPR051789">
    <property type="entry name" value="Bact_Polyamine_Transport"/>
</dbReference>
<protein>
    <submittedName>
        <fullName evidence="11">Spermidine/putrescine transport system permease protein</fullName>
    </submittedName>
</protein>
<dbReference type="RefSeq" id="WP_245760617.1">
    <property type="nucleotide sequence ID" value="NZ_CAMIGK010000012.1"/>
</dbReference>
<dbReference type="GO" id="GO:0005886">
    <property type="term" value="C:plasma membrane"/>
    <property type="evidence" value="ECO:0007669"/>
    <property type="project" value="UniProtKB-SubCell"/>
</dbReference>
<dbReference type="Proteomes" id="UP000198881">
    <property type="component" value="Unassembled WGS sequence"/>
</dbReference>
<keyword evidence="4" id="KW-1003">Cell membrane</keyword>
<dbReference type="InterPro" id="IPR000515">
    <property type="entry name" value="MetI-like"/>
</dbReference>
<evidence type="ECO:0000256" key="1">
    <source>
        <dbReference type="ARBA" id="ARBA00004651"/>
    </source>
</evidence>
<dbReference type="Pfam" id="PF00528">
    <property type="entry name" value="BPD_transp_1"/>
    <property type="match status" value="1"/>
</dbReference>
<feature type="transmembrane region" description="Helical" evidence="8">
    <location>
        <begin position="93"/>
        <end position="115"/>
    </location>
</feature>
<keyword evidence="3 8" id="KW-0813">Transport</keyword>
<dbReference type="PROSITE" id="PS50928">
    <property type="entry name" value="ABC_TM1"/>
    <property type="match status" value="1"/>
</dbReference>
<feature type="transmembrane region" description="Helical" evidence="8">
    <location>
        <begin position="33"/>
        <end position="58"/>
    </location>
</feature>